<dbReference type="EMBL" id="BQNB010013087">
    <property type="protein sequence ID" value="GJT11673.1"/>
    <property type="molecule type" value="Genomic_DNA"/>
</dbReference>
<feature type="compositionally biased region" description="Basic and acidic residues" evidence="1">
    <location>
        <begin position="167"/>
        <end position="183"/>
    </location>
</feature>
<evidence type="ECO:0000313" key="3">
    <source>
        <dbReference type="Proteomes" id="UP001151760"/>
    </source>
</evidence>
<evidence type="ECO:0000313" key="2">
    <source>
        <dbReference type="EMBL" id="GJT11673.1"/>
    </source>
</evidence>
<feature type="compositionally biased region" description="Basic residues" evidence="1">
    <location>
        <begin position="192"/>
        <end position="208"/>
    </location>
</feature>
<organism evidence="2 3">
    <name type="scientific">Tanacetum coccineum</name>
    <dbReference type="NCBI Taxonomy" id="301880"/>
    <lineage>
        <taxon>Eukaryota</taxon>
        <taxon>Viridiplantae</taxon>
        <taxon>Streptophyta</taxon>
        <taxon>Embryophyta</taxon>
        <taxon>Tracheophyta</taxon>
        <taxon>Spermatophyta</taxon>
        <taxon>Magnoliopsida</taxon>
        <taxon>eudicotyledons</taxon>
        <taxon>Gunneridae</taxon>
        <taxon>Pentapetalae</taxon>
        <taxon>asterids</taxon>
        <taxon>campanulids</taxon>
        <taxon>Asterales</taxon>
        <taxon>Asteraceae</taxon>
        <taxon>Asteroideae</taxon>
        <taxon>Anthemideae</taxon>
        <taxon>Anthemidinae</taxon>
        <taxon>Tanacetum</taxon>
    </lineage>
</organism>
<sequence>MNCEKGKYTTDVWETQLLLSYVKVDFFPSPKSLHFLWHPRLEPFVSSIVAYYVAYVAVESCRGFENLRVELYCERDASRAGLLETRRKVAQGRKTRIKSIRSGRMVEESMDSLVDSRWLDIQVTTDREEEKSTSQPQSDQQSFHLLDETKDEDEPVPTPTSKKNKRHSFEAKGEEKQRKENTSRNETSLKFVKPRRGVAFGRKFHSNR</sequence>
<name>A0ABQ5BDX8_9ASTR</name>
<reference evidence="2" key="1">
    <citation type="journal article" date="2022" name="Int. J. Mol. Sci.">
        <title>Draft Genome of Tanacetum Coccineum: Genomic Comparison of Closely Related Tanacetum-Family Plants.</title>
        <authorList>
            <person name="Yamashiro T."/>
            <person name="Shiraishi A."/>
            <person name="Nakayama K."/>
            <person name="Satake H."/>
        </authorList>
    </citation>
    <scope>NUCLEOTIDE SEQUENCE</scope>
</reference>
<protein>
    <submittedName>
        <fullName evidence="2">Uncharacterized protein</fullName>
    </submittedName>
</protein>
<keyword evidence="3" id="KW-1185">Reference proteome</keyword>
<proteinExistence type="predicted"/>
<gene>
    <name evidence="2" type="ORF">Tco_0858715</name>
</gene>
<accession>A0ABQ5BDX8</accession>
<reference evidence="2" key="2">
    <citation type="submission" date="2022-01" db="EMBL/GenBank/DDBJ databases">
        <authorList>
            <person name="Yamashiro T."/>
            <person name="Shiraishi A."/>
            <person name="Satake H."/>
            <person name="Nakayama K."/>
        </authorList>
    </citation>
    <scope>NUCLEOTIDE SEQUENCE</scope>
</reference>
<comment type="caution">
    <text evidence="2">The sequence shown here is derived from an EMBL/GenBank/DDBJ whole genome shotgun (WGS) entry which is preliminary data.</text>
</comment>
<feature type="compositionally biased region" description="Polar residues" evidence="1">
    <location>
        <begin position="133"/>
        <end position="143"/>
    </location>
</feature>
<dbReference type="Proteomes" id="UP001151760">
    <property type="component" value="Unassembled WGS sequence"/>
</dbReference>
<evidence type="ECO:0000256" key="1">
    <source>
        <dbReference type="SAM" id="MobiDB-lite"/>
    </source>
</evidence>
<feature type="region of interest" description="Disordered" evidence="1">
    <location>
        <begin position="125"/>
        <end position="208"/>
    </location>
</feature>